<evidence type="ECO:0008006" key="4">
    <source>
        <dbReference type="Google" id="ProtNLM"/>
    </source>
</evidence>
<organism evidence="2 3">
    <name type="scientific">Prorocentrum cordatum</name>
    <dbReference type="NCBI Taxonomy" id="2364126"/>
    <lineage>
        <taxon>Eukaryota</taxon>
        <taxon>Sar</taxon>
        <taxon>Alveolata</taxon>
        <taxon>Dinophyceae</taxon>
        <taxon>Prorocentrales</taxon>
        <taxon>Prorocentraceae</taxon>
        <taxon>Prorocentrum</taxon>
    </lineage>
</organism>
<feature type="non-terminal residue" evidence="2">
    <location>
        <position position="1"/>
    </location>
</feature>
<dbReference type="Gene3D" id="3.30.2010.10">
    <property type="entry name" value="Metalloproteases ('zincins'), catalytic domain"/>
    <property type="match status" value="1"/>
</dbReference>
<proteinExistence type="predicted"/>
<name>A0ABN9RD34_9DINO</name>
<dbReference type="Proteomes" id="UP001189429">
    <property type="component" value="Unassembled WGS sequence"/>
</dbReference>
<evidence type="ECO:0000313" key="3">
    <source>
        <dbReference type="Proteomes" id="UP001189429"/>
    </source>
</evidence>
<keyword evidence="3" id="KW-1185">Reference proteome</keyword>
<dbReference type="EMBL" id="CAUYUJ010006052">
    <property type="protein sequence ID" value="CAK0815960.1"/>
    <property type="molecule type" value="Genomic_DNA"/>
</dbReference>
<feature type="non-terminal residue" evidence="2">
    <location>
        <position position="147"/>
    </location>
</feature>
<evidence type="ECO:0000313" key="2">
    <source>
        <dbReference type="EMBL" id="CAK0815960.1"/>
    </source>
</evidence>
<evidence type="ECO:0000256" key="1">
    <source>
        <dbReference type="SAM" id="MobiDB-lite"/>
    </source>
</evidence>
<reference evidence="2" key="1">
    <citation type="submission" date="2023-10" db="EMBL/GenBank/DDBJ databases">
        <authorList>
            <person name="Chen Y."/>
            <person name="Shah S."/>
            <person name="Dougan E. K."/>
            <person name="Thang M."/>
            <person name="Chan C."/>
        </authorList>
    </citation>
    <scope>NUCLEOTIDE SEQUENCE [LARGE SCALE GENOMIC DNA]</scope>
</reference>
<gene>
    <name evidence="2" type="ORF">PCOR1329_LOCUS19072</name>
</gene>
<comment type="caution">
    <text evidence="2">The sequence shown here is derived from an EMBL/GenBank/DDBJ whole genome shotgun (WGS) entry which is preliminary data.</text>
</comment>
<sequence length="147" mass="16769">LPPRLEQHPQERKVGVTRRELHRLPRRDRDGSVRMESRYLVTIRLRVRGHVDKGRGELLGRGSLLAVLLHELCHLRHMNHGIHFMGLLQEIFVFATQTGLFEPKLMENEIPSRWAWENAIFCTGGAANRASLLALHGDSKSPADDQA</sequence>
<feature type="region of interest" description="Disordered" evidence="1">
    <location>
        <begin position="1"/>
        <end position="20"/>
    </location>
</feature>
<accession>A0ABN9RD34</accession>
<protein>
    <recommendedName>
        <fullName evidence="4">WLM domain-containing protein</fullName>
    </recommendedName>
</protein>